<dbReference type="Proteomes" id="UP001419910">
    <property type="component" value="Unassembled WGS sequence"/>
</dbReference>
<dbReference type="InterPro" id="IPR038460">
    <property type="entry name" value="AcetylCoA_hyd_C_sf"/>
</dbReference>
<dbReference type="InterPro" id="IPR026888">
    <property type="entry name" value="AcetylCoA_hyd_C"/>
</dbReference>
<protein>
    <submittedName>
        <fullName evidence="2">Acetyl-CoA hydrolase/transferase C-terminal domain-containing protein</fullName>
    </submittedName>
</protein>
<dbReference type="Gene3D" id="3.40.1080.20">
    <property type="entry name" value="Acetyl-CoA hydrolase/transferase C-terminal domain"/>
    <property type="match status" value="1"/>
</dbReference>
<dbReference type="EMBL" id="JBDIME010000016">
    <property type="protein sequence ID" value="MEN2791342.1"/>
    <property type="molecule type" value="Genomic_DNA"/>
</dbReference>
<evidence type="ECO:0000313" key="2">
    <source>
        <dbReference type="EMBL" id="MEN2791342.1"/>
    </source>
</evidence>
<dbReference type="Gene3D" id="3.40.1080.10">
    <property type="entry name" value="Glutaconate Coenzyme A-transferase"/>
    <property type="match status" value="1"/>
</dbReference>
<dbReference type="Gene3D" id="3.30.750.70">
    <property type="entry name" value="4-hydroxybutyrate coenzyme like domains"/>
    <property type="match status" value="1"/>
</dbReference>
<feature type="domain" description="Acetyl-CoA hydrolase/transferase C-terminal" evidence="1">
    <location>
        <begin position="251"/>
        <end position="402"/>
    </location>
</feature>
<dbReference type="GO" id="GO:0016787">
    <property type="term" value="F:hydrolase activity"/>
    <property type="evidence" value="ECO:0007669"/>
    <property type="project" value="UniProtKB-KW"/>
</dbReference>
<dbReference type="Pfam" id="PF13336">
    <property type="entry name" value="AcetylCoA_hyd_C"/>
    <property type="match status" value="1"/>
</dbReference>
<name>A0ABU9Y6J0_9SPHN</name>
<dbReference type="SUPFAM" id="SSF100950">
    <property type="entry name" value="NagB/RpiA/CoA transferase-like"/>
    <property type="match status" value="2"/>
</dbReference>
<dbReference type="InterPro" id="IPR037171">
    <property type="entry name" value="NagB/RpiA_transferase-like"/>
</dbReference>
<comment type="caution">
    <text evidence="2">The sequence shown here is derived from an EMBL/GenBank/DDBJ whole genome shotgun (WGS) entry which is preliminary data.</text>
</comment>
<keyword evidence="2" id="KW-0378">Hydrolase</keyword>
<dbReference type="RefSeq" id="WP_343892403.1">
    <property type="nucleotide sequence ID" value="NZ_BAAAEH010000059.1"/>
</dbReference>
<evidence type="ECO:0000313" key="3">
    <source>
        <dbReference type="Proteomes" id="UP001419910"/>
    </source>
</evidence>
<gene>
    <name evidence="2" type="ORF">ABC974_17030</name>
</gene>
<accession>A0ABU9Y6J0</accession>
<evidence type="ECO:0000259" key="1">
    <source>
        <dbReference type="Pfam" id="PF13336"/>
    </source>
</evidence>
<dbReference type="PANTHER" id="PTHR21432:SF20">
    <property type="entry name" value="ACETYL-COA HYDROLASE"/>
    <property type="match status" value="1"/>
</dbReference>
<proteinExistence type="predicted"/>
<organism evidence="2 3">
    <name type="scientific">Sphingomonas oligophenolica</name>
    <dbReference type="NCBI Taxonomy" id="301154"/>
    <lineage>
        <taxon>Bacteria</taxon>
        <taxon>Pseudomonadati</taxon>
        <taxon>Pseudomonadota</taxon>
        <taxon>Alphaproteobacteria</taxon>
        <taxon>Sphingomonadales</taxon>
        <taxon>Sphingomonadaceae</taxon>
        <taxon>Sphingomonas</taxon>
    </lineage>
</organism>
<dbReference type="PANTHER" id="PTHR21432">
    <property type="entry name" value="ACETYL-COA HYDROLASE-RELATED"/>
    <property type="match status" value="1"/>
</dbReference>
<reference evidence="2 3" key="1">
    <citation type="submission" date="2024-05" db="EMBL/GenBank/DDBJ databases">
        <authorList>
            <person name="Liu Q."/>
            <person name="Xin Y.-H."/>
        </authorList>
    </citation>
    <scope>NUCLEOTIDE SEQUENCE [LARGE SCALE GENOMIC DNA]</scope>
    <source>
        <strain evidence="2 3">CGMCC 1.10181</strain>
    </source>
</reference>
<sequence length="410" mass="43304">MRAVLDLFRPGIRLYLPGGSGEILALADALAADPQRLQGTDLTSCLLPGFNGFDYAALAPETRLTTFMLPPAFQGSAASGNTRVVPLPYSGIARFLEESRFDIALFHVAEPDENGLCSLGISADFAPHVWRTARHRVLVVNPDMPRFRRGPSLALADADLVCDWASPLVSGKEDRPTPVTETIAATVAALIPDSATLQFGIGGAPGATWRHLTAHRDLRIASGMVTAGIEPLQAAGALRADDSHVAGIAIGDAAFYERLANRDDLQLAPVGTTHNAAALGCTERFCAINSALEVDLFGQANLEWRDGRQISGIGGALDFAQAAMASHGGRGITALAATAREGSVSRIVPRLASATVSLSRDHVDTVVTEYGAATLPGMSVEERAQALIAIAAPAHRDDLQAEWRRLRSHA</sequence>
<dbReference type="InterPro" id="IPR046433">
    <property type="entry name" value="ActCoA_hydro"/>
</dbReference>
<keyword evidence="3" id="KW-1185">Reference proteome</keyword>